<evidence type="ECO:0000256" key="5">
    <source>
        <dbReference type="ARBA" id="ARBA00023163"/>
    </source>
</evidence>
<dbReference type="GO" id="GO:0003677">
    <property type="term" value="F:DNA binding"/>
    <property type="evidence" value="ECO:0007669"/>
    <property type="project" value="UniProtKB-KW"/>
</dbReference>
<evidence type="ECO:0000256" key="3">
    <source>
        <dbReference type="ARBA" id="ARBA00023082"/>
    </source>
</evidence>
<keyword evidence="3 6" id="KW-0731">Sigma factor</keyword>
<dbReference type="Proteomes" id="UP000229615">
    <property type="component" value="Unassembled WGS sequence"/>
</dbReference>
<evidence type="ECO:0000256" key="1">
    <source>
        <dbReference type="ARBA" id="ARBA00010641"/>
    </source>
</evidence>
<keyword evidence="4 6" id="KW-0238">DNA-binding</keyword>
<evidence type="ECO:0000313" key="9">
    <source>
        <dbReference type="EMBL" id="PIR88432.1"/>
    </source>
</evidence>
<dbReference type="PROSITE" id="PS01063">
    <property type="entry name" value="SIGMA70_ECF"/>
    <property type="match status" value="1"/>
</dbReference>
<dbReference type="PANTHER" id="PTHR43133:SF51">
    <property type="entry name" value="RNA POLYMERASE SIGMA FACTOR"/>
    <property type="match status" value="1"/>
</dbReference>
<dbReference type="InterPro" id="IPR013249">
    <property type="entry name" value="RNA_pol_sigma70_r4_t2"/>
</dbReference>
<gene>
    <name evidence="9" type="ORF">COU09_02040</name>
</gene>
<proteinExistence type="inferred from homology"/>
<dbReference type="GO" id="GO:0006352">
    <property type="term" value="P:DNA-templated transcription initiation"/>
    <property type="evidence" value="ECO:0007669"/>
    <property type="project" value="InterPro"/>
</dbReference>
<evidence type="ECO:0000256" key="6">
    <source>
        <dbReference type="RuleBase" id="RU000716"/>
    </source>
</evidence>
<dbReference type="Pfam" id="PF04542">
    <property type="entry name" value="Sigma70_r2"/>
    <property type="match status" value="1"/>
</dbReference>
<dbReference type="EMBL" id="PFBB01000023">
    <property type="protein sequence ID" value="PIR88432.1"/>
    <property type="molecule type" value="Genomic_DNA"/>
</dbReference>
<dbReference type="Gene3D" id="1.10.10.10">
    <property type="entry name" value="Winged helix-like DNA-binding domain superfamily/Winged helix DNA-binding domain"/>
    <property type="match status" value="1"/>
</dbReference>
<evidence type="ECO:0000259" key="7">
    <source>
        <dbReference type="Pfam" id="PF04542"/>
    </source>
</evidence>
<dbReference type="InterPro" id="IPR036388">
    <property type="entry name" value="WH-like_DNA-bd_sf"/>
</dbReference>
<sequence>MVHKEESNIHDLELVKRAIADPNEFEKVVEKYWGPLARFVRRISSSSNADIEDVLQDSFVKAYLNLNSFDESYKLSTWLYQIVRNSTIDAFRKNKSHFAISQIEDKEIEELFASSLDMEKDSDLKRDVTKLRVLIAQLSTKYQEVMVLKFLEHKSYDEIMDIVKKPKGTVAALINRGRKILKNRFEEENI</sequence>
<dbReference type="InterPro" id="IPR013324">
    <property type="entry name" value="RNA_pol_sigma_r3/r4-like"/>
</dbReference>
<reference evidence="10" key="1">
    <citation type="submission" date="2017-09" db="EMBL/GenBank/DDBJ databases">
        <title>Depth-based differentiation of microbial function through sediment-hosted aquifers and enrichment of novel symbionts in the deep terrestrial subsurface.</title>
        <authorList>
            <person name="Probst A.J."/>
            <person name="Ladd B."/>
            <person name="Jarett J.K."/>
            <person name="Geller-Mcgrath D.E."/>
            <person name="Sieber C.M.K."/>
            <person name="Emerson J.B."/>
            <person name="Anantharaman K."/>
            <person name="Thomas B.C."/>
            <person name="Malmstrom R."/>
            <person name="Stieglmeier M."/>
            <person name="Klingl A."/>
            <person name="Woyke T."/>
            <person name="Ryan C.M."/>
            <person name="Banfield J.F."/>
        </authorList>
    </citation>
    <scope>NUCLEOTIDE SEQUENCE [LARGE SCALE GENOMIC DNA]</scope>
</reference>
<comment type="caution">
    <text evidence="9">The sequence shown here is derived from an EMBL/GenBank/DDBJ whole genome shotgun (WGS) entry which is preliminary data.</text>
</comment>
<evidence type="ECO:0000259" key="8">
    <source>
        <dbReference type="Pfam" id="PF08281"/>
    </source>
</evidence>
<dbReference type="Gene3D" id="1.10.1740.10">
    <property type="match status" value="1"/>
</dbReference>
<organism evidence="9 10">
    <name type="scientific">Candidatus Harrisonbacteria bacterium CG10_big_fil_rev_8_21_14_0_10_44_23</name>
    <dbReference type="NCBI Taxonomy" id="1974585"/>
    <lineage>
        <taxon>Bacteria</taxon>
        <taxon>Candidatus Harrisoniibacteriota</taxon>
    </lineage>
</organism>
<dbReference type="SUPFAM" id="SSF88659">
    <property type="entry name" value="Sigma3 and sigma4 domains of RNA polymerase sigma factors"/>
    <property type="match status" value="1"/>
</dbReference>
<evidence type="ECO:0000256" key="2">
    <source>
        <dbReference type="ARBA" id="ARBA00023015"/>
    </source>
</evidence>
<dbReference type="AlphaFoldDB" id="A0A2H0UPS9"/>
<dbReference type="GO" id="GO:0016987">
    <property type="term" value="F:sigma factor activity"/>
    <property type="evidence" value="ECO:0007669"/>
    <property type="project" value="UniProtKB-KW"/>
</dbReference>
<keyword evidence="2 6" id="KW-0805">Transcription regulation</keyword>
<dbReference type="SUPFAM" id="SSF88946">
    <property type="entry name" value="Sigma2 domain of RNA polymerase sigma factors"/>
    <property type="match status" value="1"/>
</dbReference>
<keyword evidence="5 6" id="KW-0804">Transcription</keyword>
<accession>A0A2H0UPS9</accession>
<name>A0A2H0UPS9_9BACT</name>
<dbReference type="NCBIfam" id="TIGR02937">
    <property type="entry name" value="sigma70-ECF"/>
    <property type="match status" value="1"/>
</dbReference>
<dbReference type="InterPro" id="IPR014284">
    <property type="entry name" value="RNA_pol_sigma-70_dom"/>
</dbReference>
<comment type="similarity">
    <text evidence="1 6">Belongs to the sigma-70 factor family. ECF subfamily.</text>
</comment>
<dbReference type="InterPro" id="IPR039425">
    <property type="entry name" value="RNA_pol_sigma-70-like"/>
</dbReference>
<dbReference type="InterPro" id="IPR013325">
    <property type="entry name" value="RNA_pol_sigma_r2"/>
</dbReference>
<dbReference type="Pfam" id="PF08281">
    <property type="entry name" value="Sigma70_r4_2"/>
    <property type="match status" value="1"/>
</dbReference>
<dbReference type="PANTHER" id="PTHR43133">
    <property type="entry name" value="RNA POLYMERASE ECF-TYPE SIGMA FACTO"/>
    <property type="match status" value="1"/>
</dbReference>
<dbReference type="InterPro" id="IPR000838">
    <property type="entry name" value="RNA_pol_sigma70_ECF_CS"/>
</dbReference>
<evidence type="ECO:0000256" key="4">
    <source>
        <dbReference type="ARBA" id="ARBA00023125"/>
    </source>
</evidence>
<feature type="domain" description="RNA polymerase sigma factor 70 region 4 type 2" evidence="8">
    <location>
        <begin position="131"/>
        <end position="180"/>
    </location>
</feature>
<dbReference type="InterPro" id="IPR007627">
    <property type="entry name" value="RNA_pol_sigma70_r2"/>
</dbReference>
<evidence type="ECO:0000313" key="10">
    <source>
        <dbReference type="Proteomes" id="UP000229615"/>
    </source>
</evidence>
<feature type="domain" description="RNA polymerase sigma-70 region 2" evidence="7">
    <location>
        <begin position="29"/>
        <end position="95"/>
    </location>
</feature>
<protein>
    <recommendedName>
        <fullName evidence="6">RNA polymerase sigma factor</fullName>
    </recommendedName>
</protein>